<dbReference type="RefSeq" id="WP_086042755.1">
    <property type="nucleotide sequence ID" value="NZ_CBCRZA010000002.1"/>
</dbReference>
<evidence type="ECO:0000313" key="7">
    <source>
        <dbReference type="EMBL" id="ARQ07176.1"/>
    </source>
</evidence>
<feature type="binding site" evidence="5">
    <location>
        <position position="324"/>
    </location>
    <ligand>
        <name>a divalent metal cation</name>
        <dbReference type="ChEBI" id="CHEBI:60240"/>
        <label>1</label>
    </ligand>
</feature>
<dbReference type="GeneID" id="35295645"/>
<reference evidence="7" key="2">
    <citation type="submission" date="2017-04" db="EMBL/GenBank/DDBJ databases">
        <authorList>
            <person name="Afonso C.L."/>
            <person name="Miller P.J."/>
            <person name="Scott M.A."/>
            <person name="Spackman E."/>
            <person name="Goraichik I."/>
            <person name="Dimitrov K.M."/>
            <person name="Suarez D.L."/>
            <person name="Swayne D.E."/>
        </authorList>
    </citation>
    <scope>NUCLEOTIDE SEQUENCE</scope>
    <source>
        <strain evidence="7">KM45013</strain>
    </source>
</reference>
<evidence type="ECO:0000256" key="5">
    <source>
        <dbReference type="PIRSR" id="PIRSR602678-1"/>
    </source>
</evidence>
<dbReference type="NCBIfam" id="TIGR00486">
    <property type="entry name" value="YbgI_SA1388"/>
    <property type="match status" value="1"/>
</dbReference>
<dbReference type="OrthoDB" id="9792792at2"/>
<dbReference type="AlphaFoldDB" id="A0A1W7ACL9"/>
<gene>
    <name evidence="6" type="ORF">MCCS_14960</name>
    <name evidence="7" type="ORF">MCCS_15350</name>
</gene>
<comment type="similarity">
    <text evidence="1 4">Belongs to the GTP cyclohydrolase I type 2/NIF3 family.</text>
</comment>
<protein>
    <recommendedName>
        <fullName evidence="2 4">GTP cyclohydrolase 1 type 2 homolog</fullName>
    </recommendedName>
</protein>
<dbReference type="SUPFAM" id="SSF102705">
    <property type="entry name" value="NIF3 (NGG1p interacting factor 3)-like"/>
    <property type="match status" value="1"/>
</dbReference>
<dbReference type="PANTHER" id="PTHR13799:SF14">
    <property type="entry name" value="GTP CYCLOHYDROLASE 1 TYPE 2 HOMOLOG"/>
    <property type="match status" value="1"/>
</dbReference>
<dbReference type="Proteomes" id="UP000194154">
    <property type="component" value="Chromosome"/>
</dbReference>
<dbReference type="FunFam" id="3.40.1390.30:FF:000001">
    <property type="entry name" value="GTP cyclohydrolase 1 type 2"/>
    <property type="match status" value="1"/>
</dbReference>
<dbReference type="InterPro" id="IPR002678">
    <property type="entry name" value="DUF34/NIF3"/>
</dbReference>
<name>A0A1W7ACL9_9STAP</name>
<feature type="binding site" evidence="5">
    <location>
        <position position="65"/>
    </location>
    <ligand>
        <name>a divalent metal cation</name>
        <dbReference type="ChEBI" id="CHEBI:60240"/>
        <label>1</label>
    </ligand>
</feature>
<organism evidence="7 8">
    <name type="scientific">Macrococcoides canis</name>
    <dbReference type="NCBI Taxonomy" id="1855823"/>
    <lineage>
        <taxon>Bacteria</taxon>
        <taxon>Bacillati</taxon>
        <taxon>Bacillota</taxon>
        <taxon>Bacilli</taxon>
        <taxon>Bacillales</taxon>
        <taxon>Staphylococcaceae</taxon>
        <taxon>Macrococcoides</taxon>
    </lineage>
</organism>
<dbReference type="FunFam" id="3.30.70.120:FF:000006">
    <property type="entry name" value="GTP cyclohydrolase 1 type 2 homolog"/>
    <property type="match status" value="1"/>
</dbReference>
<dbReference type="KEGG" id="mcak:MCCS_14960"/>
<dbReference type="Pfam" id="PF01784">
    <property type="entry name" value="DUF34_NIF3"/>
    <property type="match status" value="1"/>
</dbReference>
<dbReference type="Gene3D" id="3.40.1390.30">
    <property type="entry name" value="NIF3 (NGG1p interacting factor 3)-like"/>
    <property type="match status" value="1"/>
</dbReference>
<dbReference type="GO" id="GO:0005737">
    <property type="term" value="C:cytoplasm"/>
    <property type="evidence" value="ECO:0007669"/>
    <property type="project" value="TreeGrafter"/>
</dbReference>
<dbReference type="InterPro" id="IPR015867">
    <property type="entry name" value="N-reg_PII/ATP_PRibTrfase_C"/>
</dbReference>
<dbReference type="KEGG" id="mcak:MCCS_15350"/>
<feature type="binding site" evidence="5">
    <location>
        <position position="102"/>
    </location>
    <ligand>
        <name>a divalent metal cation</name>
        <dbReference type="ChEBI" id="CHEBI:60240"/>
        <label>1</label>
    </ligand>
</feature>
<dbReference type="Gene3D" id="3.30.70.120">
    <property type="match status" value="1"/>
</dbReference>
<dbReference type="EMBL" id="CP021059">
    <property type="protein sequence ID" value="ARQ07176.1"/>
    <property type="molecule type" value="Genomic_DNA"/>
</dbReference>
<dbReference type="InterPro" id="IPR017221">
    <property type="entry name" value="DUF34/NIF3_bac"/>
</dbReference>
<evidence type="ECO:0000256" key="1">
    <source>
        <dbReference type="ARBA" id="ARBA00006964"/>
    </source>
</evidence>
<reference evidence="7 8" key="1">
    <citation type="journal article" date="2017" name="Int. J. Syst. Evol. Microbiol.">
        <title>Macrococcus canis sp. nov., a skin bacterium associated with infections in dogs.</title>
        <authorList>
            <person name="Gobeli Brawand S."/>
            <person name="Cotting K."/>
            <person name="Gomez-Sanz E."/>
            <person name="Collaud A."/>
            <person name="Thomann A."/>
            <person name="Brodard I."/>
            <person name="Rodriguez-Campos S."/>
            <person name="Strauss C."/>
            <person name="Perreten V."/>
        </authorList>
    </citation>
    <scope>NUCLEOTIDE SEQUENCE [LARGE SCALE GENOMIC DNA]</scope>
    <source>
        <strain evidence="7 8">KM45013</strain>
    </source>
</reference>
<sequence>MNIRELLQIIHREIPAHTAESWDNVGLLIGDETTQVTGIMTTLDCTVAVIDEAVSKGVNTIICHHPLIFSGIKQINAGGYGTIMRYAIKNDMQLIAMHTNLDNYKYGVSYMIGEQIGLKNQSILLRERKTLCKLQLFVPTEAAERVKAALADAGAGQIGEYSHCFYTTEGVGQFKPSQDAQPYVGERGEIHYEQELKVECVFEPHLRKHIENVISDVHPYETPAYDIFDYTVDAEYGTGSIGTIGKMTVRKFAERLKEKLDIPSVKVIGDMDAEIASVSIIGGAGVSYMSEISGKSDVFLTGDIKYHEAHDLLMEGQMAIDIGHYSEYVMKDGLKSIFNRLIPDMLVYASATNTNPFNEV</sequence>
<evidence type="ECO:0000256" key="3">
    <source>
        <dbReference type="ARBA" id="ARBA00022723"/>
    </source>
</evidence>
<evidence type="ECO:0000256" key="2">
    <source>
        <dbReference type="ARBA" id="ARBA00022112"/>
    </source>
</evidence>
<feature type="binding site" evidence="5">
    <location>
        <position position="64"/>
    </location>
    <ligand>
        <name>a divalent metal cation</name>
        <dbReference type="ChEBI" id="CHEBI:60240"/>
        <label>2</label>
    </ligand>
</feature>
<keyword evidence="8" id="KW-1185">Reference proteome</keyword>
<dbReference type="GO" id="GO:0016787">
    <property type="term" value="F:hydrolase activity"/>
    <property type="evidence" value="ECO:0007669"/>
    <property type="project" value="UniProtKB-KW"/>
</dbReference>
<dbReference type="PANTHER" id="PTHR13799">
    <property type="entry name" value="NGG1 INTERACTING FACTOR 3"/>
    <property type="match status" value="1"/>
</dbReference>
<evidence type="ECO:0000313" key="8">
    <source>
        <dbReference type="Proteomes" id="UP000194154"/>
    </source>
</evidence>
<keyword evidence="3 4" id="KW-0479">Metal-binding</keyword>
<dbReference type="PIRSF" id="PIRSF037489">
    <property type="entry name" value="UCP037489_NIF3_YqfO"/>
    <property type="match status" value="1"/>
</dbReference>
<dbReference type="InterPro" id="IPR036069">
    <property type="entry name" value="DUF34/NIF3_sf"/>
</dbReference>
<evidence type="ECO:0000313" key="6">
    <source>
        <dbReference type="EMBL" id="ARQ07137.1"/>
    </source>
</evidence>
<dbReference type="GO" id="GO:0046872">
    <property type="term" value="F:metal ion binding"/>
    <property type="evidence" value="ECO:0007669"/>
    <property type="project" value="UniProtKB-UniRule"/>
</dbReference>
<dbReference type="EMBL" id="CP021059">
    <property type="protein sequence ID" value="ARQ07137.1"/>
    <property type="molecule type" value="Genomic_DNA"/>
</dbReference>
<keyword evidence="7" id="KW-0378">Hydrolase</keyword>
<evidence type="ECO:0000256" key="4">
    <source>
        <dbReference type="PIRNR" id="PIRNR037489"/>
    </source>
</evidence>
<accession>A0A1W7ACL9</accession>
<feature type="binding site" evidence="5">
    <location>
        <position position="327"/>
    </location>
    <ligand>
        <name>a divalent metal cation</name>
        <dbReference type="ChEBI" id="CHEBI:60240"/>
        <label>1</label>
    </ligand>
</feature>
<proteinExistence type="inferred from homology"/>
<dbReference type="STRING" id="1855823.MCCS_14960"/>